<feature type="compositionally biased region" description="Basic and acidic residues" evidence="1">
    <location>
        <begin position="44"/>
        <end position="55"/>
    </location>
</feature>
<organism evidence="2 3">
    <name type="scientific">Rangifer tarandus platyrhynchus</name>
    <name type="common">Svalbard reindeer</name>
    <dbReference type="NCBI Taxonomy" id="3082113"/>
    <lineage>
        <taxon>Eukaryota</taxon>
        <taxon>Metazoa</taxon>
        <taxon>Chordata</taxon>
        <taxon>Craniata</taxon>
        <taxon>Vertebrata</taxon>
        <taxon>Euteleostomi</taxon>
        <taxon>Mammalia</taxon>
        <taxon>Eutheria</taxon>
        <taxon>Laurasiatheria</taxon>
        <taxon>Artiodactyla</taxon>
        <taxon>Ruminantia</taxon>
        <taxon>Pecora</taxon>
        <taxon>Cervidae</taxon>
        <taxon>Odocoileinae</taxon>
        <taxon>Rangifer</taxon>
    </lineage>
</organism>
<feature type="compositionally biased region" description="Basic and acidic residues" evidence="1">
    <location>
        <begin position="84"/>
        <end position="94"/>
    </location>
</feature>
<evidence type="ECO:0000256" key="1">
    <source>
        <dbReference type="SAM" id="MobiDB-lite"/>
    </source>
</evidence>
<proteinExistence type="predicted"/>
<dbReference type="Proteomes" id="UP001176941">
    <property type="component" value="Chromosome 32"/>
</dbReference>
<keyword evidence="3" id="KW-1185">Reference proteome</keyword>
<feature type="compositionally biased region" description="Low complexity" evidence="1">
    <location>
        <begin position="56"/>
        <end position="82"/>
    </location>
</feature>
<dbReference type="EMBL" id="OX459968">
    <property type="protein sequence ID" value="CAI9172343.1"/>
    <property type="molecule type" value="Genomic_DNA"/>
</dbReference>
<feature type="compositionally biased region" description="Pro residues" evidence="1">
    <location>
        <begin position="21"/>
        <end position="32"/>
    </location>
</feature>
<sequence length="132" mass="13822">MPALEELSGAKSITVIDIAVEPPPPARAPPRPAAQLYPSWKPSRSGDTRAERTAAEEAAAAQLPRAEAGEAAPARRSANRGGCPRRERQEEEPGRTLGGAGALPGKVKLEPEAARGRGGPEQRGPVPRRAEP</sequence>
<evidence type="ECO:0000313" key="3">
    <source>
        <dbReference type="Proteomes" id="UP001176941"/>
    </source>
</evidence>
<evidence type="ECO:0000313" key="2">
    <source>
        <dbReference type="EMBL" id="CAI9172343.1"/>
    </source>
</evidence>
<name>A0ABN8ZEK4_RANTA</name>
<feature type="region of interest" description="Disordered" evidence="1">
    <location>
        <begin position="20"/>
        <end position="132"/>
    </location>
</feature>
<gene>
    <name evidence="2" type="ORF">MRATA1EN1_LOCUS21305</name>
</gene>
<protein>
    <submittedName>
        <fullName evidence="2">Uncharacterized protein</fullName>
    </submittedName>
</protein>
<feature type="compositionally biased region" description="Basic and acidic residues" evidence="1">
    <location>
        <begin position="107"/>
        <end position="120"/>
    </location>
</feature>
<reference evidence="2" key="1">
    <citation type="submission" date="2023-04" db="EMBL/GenBank/DDBJ databases">
        <authorList>
            <consortium name="ELIXIR-Norway"/>
        </authorList>
    </citation>
    <scope>NUCLEOTIDE SEQUENCE [LARGE SCALE GENOMIC DNA]</scope>
</reference>
<accession>A0ABN8ZEK4</accession>